<feature type="region of interest" description="Disordered" evidence="1">
    <location>
        <begin position="79"/>
        <end position="102"/>
    </location>
</feature>
<dbReference type="Proteomes" id="UP000260812">
    <property type="component" value="Unassembled WGS sequence"/>
</dbReference>
<evidence type="ECO:0000313" key="4">
    <source>
        <dbReference type="Proteomes" id="UP000260812"/>
    </source>
</evidence>
<proteinExistence type="predicted"/>
<name>A0A3E3I335_9FIRM</name>
<sequence length="102" mass="11062">MLRIARAGISVKYGFIDSTDLFYCAALFYLLWIYFAGGLRRQGTEVIMEGNLAVSMRETGGYGGRSRIGAVTAKEASQGRSLSEGEAFRRCGGAPGKDIIQQ</sequence>
<keyword evidence="2" id="KW-0812">Transmembrane</keyword>
<feature type="transmembrane region" description="Helical" evidence="2">
    <location>
        <begin position="21"/>
        <end position="39"/>
    </location>
</feature>
<comment type="caution">
    <text evidence="3">The sequence shown here is derived from an EMBL/GenBank/DDBJ whole genome shotgun (WGS) entry which is preliminary data.</text>
</comment>
<accession>A0A3E3I335</accession>
<protein>
    <submittedName>
        <fullName evidence="3">Uncharacterized protein</fullName>
    </submittedName>
</protein>
<evidence type="ECO:0000256" key="2">
    <source>
        <dbReference type="SAM" id="Phobius"/>
    </source>
</evidence>
<evidence type="ECO:0000313" key="3">
    <source>
        <dbReference type="EMBL" id="RGE59178.1"/>
    </source>
</evidence>
<dbReference type="GeneID" id="97988035"/>
<gene>
    <name evidence="3" type="ORF">DXC51_14460</name>
</gene>
<reference evidence="3" key="1">
    <citation type="submission" date="2018-08" db="EMBL/GenBank/DDBJ databases">
        <title>A genome reference for cultivated species of the human gut microbiota.</title>
        <authorList>
            <person name="Zou Y."/>
            <person name="Xue W."/>
            <person name="Luo G."/>
        </authorList>
    </citation>
    <scope>NUCLEOTIDE SEQUENCE [LARGE SCALE GENOMIC DNA]</scope>
    <source>
        <strain evidence="3">TF05-5AC</strain>
    </source>
</reference>
<evidence type="ECO:0000256" key="1">
    <source>
        <dbReference type="SAM" id="MobiDB-lite"/>
    </source>
</evidence>
<dbReference type="EMBL" id="QVLV01000009">
    <property type="protein sequence ID" value="RGE59178.1"/>
    <property type="molecule type" value="Genomic_DNA"/>
</dbReference>
<dbReference type="AlphaFoldDB" id="A0A3E3I335"/>
<organism evidence="3 4">
    <name type="scientific">Eisenbergiella massiliensis</name>
    <dbReference type="NCBI Taxonomy" id="1720294"/>
    <lineage>
        <taxon>Bacteria</taxon>
        <taxon>Bacillati</taxon>
        <taxon>Bacillota</taxon>
        <taxon>Clostridia</taxon>
        <taxon>Lachnospirales</taxon>
        <taxon>Lachnospiraceae</taxon>
        <taxon>Eisenbergiella</taxon>
    </lineage>
</organism>
<keyword evidence="4" id="KW-1185">Reference proteome</keyword>
<keyword evidence="2" id="KW-0472">Membrane</keyword>
<dbReference type="RefSeq" id="WP_021640240.1">
    <property type="nucleotide sequence ID" value="NZ_CANNOQ010000012.1"/>
</dbReference>
<keyword evidence="2" id="KW-1133">Transmembrane helix</keyword>